<feature type="chain" id="PRO_5018002777" evidence="1">
    <location>
        <begin position="31"/>
        <end position="126"/>
    </location>
</feature>
<keyword evidence="3" id="KW-1185">Reference proteome</keyword>
<dbReference type="OrthoDB" id="9920699at2"/>
<dbReference type="Proteomes" id="UP000280861">
    <property type="component" value="Unassembled WGS sequence"/>
</dbReference>
<evidence type="ECO:0000313" key="2">
    <source>
        <dbReference type="EMBL" id="VDC18649.1"/>
    </source>
</evidence>
<dbReference type="EMBL" id="UXAU01000009">
    <property type="protein sequence ID" value="VDC18649.1"/>
    <property type="molecule type" value="Genomic_DNA"/>
</dbReference>
<gene>
    <name evidence="2" type="ORF">PSET11_00423</name>
</gene>
<accession>A0A3P5W5R2</accession>
<protein>
    <submittedName>
        <fullName evidence="2">Uncharacterized protein</fullName>
    </submittedName>
</protein>
<evidence type="ECO:0000313" key="3">
    <source>
        <dbReference type="Proteomes" id="UP000280861"/>
    </source>
</evidence>
<reference evidence="2 3" key="1">
    <citation type="submission" date="2018-11" db="EMBL/GenBank/DDBJ databases">
        <authorList>
            <person name="Criscuolo A."/>
        </authorList>
    </citation>
    <scope>NUCLEOTIDE SEQUENCE [LARGE SCALE GENOMIC DNA]</scope>
    <source>
        <strain evidence="2">AT11b</strain>
    </source>
</reference>
<feature type="signal peptide" evidence="1">
    <location>
        <begin position="1"/>
        <end position="30"/>
    </location>
</feature>
<evidence type="ECO:0000256" key="1">
    <source>
        <dbReference type="SAM" id="SignalP"/>
    </source>
</evidence>
<keyword evidence="1" id="KW-0732">Signal</keyword>
<sequence length="126" mass="12673">MRKSKWGIASATVAGAVGITLFATPSMAFASGGASVGGSSAYWNSASNTLSSTDTRKDGVSSVAQLRYTLNGGTYTATLTNSNGTGTTSAVQNSGIRGTVYLRACLNNRSANTGIYGCSGWVALAA</sequence>
<proteinExistence type="predicted"/>
<dbReference type="AlphaFoldDB" id="A0A3P5W5R2"/>
<organism evidence="2 3">
    <name type="scientific">Arthrobacter ulcerisalmonis</name>
    <dbReference type="NCBI Taxonomy" id="2483813"/>
    <lineage>
        <taxon>Bacteria</taxon>
        <taxon>Bacillati</taxon>
        <taxon>Actinomycetota</taxon>
        <taxon>Actinomycetes</taxon>
        <taxon>Micrococcales</taxon>
        <taxon>Micrococcaceae</taxon>
        <taxon>Arthrobacter</taxon>
    </lineage>
</organism>
<dbReference type="RefSeq" id="WP_124090237.1">
    <property type="nucleotide sequence ID" value="NZ_CBCRYA010000014.1"/>
</dbReference>
<name>A0A3P5W5R2_9MICC</name>